<proteinExistence type="predicted"/>
<accession>A0A4D9DQH0</accession>
<protein>
    <submittedName>
        <fullName evidence="2">Dihydropyrimidinase-related protein 4</fullName>
    </submittedName>
</protein>
<name>A0A4D9DQH0_9SAUR</name>
<reference evidence="2 3" key="2">
    <citation type="submission" date="2019-04" db="EMBL/GenBank/DDBJ databases">
        <title>The genome sequence of big-headed turtle.</title>
        <authorList>
            <person name="Gong S."/>
        </authorList>
    </citation>
    <scope>NUCLEOTIDE SEQUENCE [LARGE SCALE GENOMIC DNA]</scope>
    <source>
        <strain evidence="2">DO16091913</strain>
        <tissue evidence="2">Muscle</tissue>
    </source>
</reference>
<evidence type="ECO:0000313" key="3">
    <source>
        <dbReference type="Proteomes" id="UP000297703"/>
    </source>
</evidence>
<feature type="compositionally biased region" description="Low complexity" evidence="1">
    <location>
        <begin position="113"/>
        <end position="130"/>
    </location>
</feature>
<feature type="compositionally biased region" description="Basic and acidic residues" evidence="1">
    <location>
        <begin position="18"/>
        <end position="34"/>
    </location>
</feature>
<dbReference type="Proteomes" id="UP000297703">
    <property type="component" value="Unassembled WGS sequence"/>
</dbReference>
<dbReference type="EMBL" id="QXTE01000298">
    <property type="protein sequence ID" value="TFJ99915.1"/>
    <property type="molecule type" value="Genomic_DNA"/>
</dbReference>
<comment type="caution">
    <text evidence="2">The sequence shown here is derived from an EMBL/GenBank/DDBJ whole genome shotgun (WGS) entry which is preliminary data.</text>
</comment>
<feature type="region of interest" description="Disordered" evidence="1">
    <location>
        <begin position="1"/>
        <end position="86"/>
    </location>
</feature>
<gene>
    <name evidence="2" type="ORF">DR999_PMT18016</name>
</gene>
<sequence>MPAAPAWCKPPPLQLSQGRRECRAMAESEGHQRESPGYQTRTPQLPPSGSGLRSLAHGWQQVCRDGRSGASTPLPSPPTTEPRTQWGWAVQQMQMDNMVPGAPSRTPGRRTADSSSLLAPLACSSLGGQT</sequence>
<evidence type="ECO:0000313" key="2">
    <source>
        <dbReference type="EMBL" id="TFJ99915.1"/>
    </source>
</evidence>
<reference evidence="2 3" key="1">
    <citation type="submission" date="2019-04" db="EMBL/GenBank/DDBJ databases">
        <title>Draft genome of the big-headed turtle Platysternon megacephalum.</title>
        <authorList>
            <person name="Gong S."/>
        </authorList>
    </citation>
    <scope>NUCLEOTIDE SEQUENCE [LARGE SCALE GENOMIC DNA]</scope>
    <source>
        <strain evidence="2">DO16091913</strain>
        <tissue evidence="2">Muscle</tissue>
    </source>
</reference>
<feature type="region of interest" description="Disordered" evidence="1">
    <location>
        <begin position="98"/>
        <end position="130"/>
    </location>
</feature>
<organism evidence="2 3">
    <name type="scientific">Platysternon megacephalum</name>
    <name type="common">big-headed turtle</name>
    <dbReference type="NCBI Taxonomy" id="55544"/>
    <lineage>
        <taxon>Eukaryota</taxon>
        <taxon>Metazoa</taxon>
        <taxon>Chordata</taxon>
        <taxon>Craniata</taxon>
        <taxon>Vertebrata</taxon>
        <taxon>Euteleostomi</taxon>
        <taxon>Archelosauria</taxon>
        <taxon>Testudinata</taxon>
        <taxon>Testudines</taxon>
        <taxon>Cryptodira</taxon>
        <taxon>Durocryptodira</taxon>
        <taxon>Testudinoidea</taxon>
        <taxon>Platysternidae</taxon>
        <taxon>Platysternon</taxon>
    </lineage>
</organism>
<dbReference type="AlphaFoldDB" id="A0A4D9DQH0"/>
<evidence type="ECO:0000256" key="1">
    <source>
        <dbReference type="SAM" id="MobiDB-lite"/>
    </source>
</evidence>
<keyword evidence="3" id="KW-1185">Reference proteome</keyword>